<protein>
    <submittedName>
        <fullName evidence="1">Uncharacterized protein</fullName>
    </submittedName>
</protein>
<dbReference type="PANTHER" id="PTHR11257">
    <property type="entry name" value="CHEMOSENSORY PROTEIN-RELATED"/>
    <property type="match status" value="1"/>
</dbReference>
<proteinExistence type="predicted"/>
<dbReference type="Pfam" id="PF03392">
    <property type="entry name" value="OS-D"/>
    <property type="match status" value="1"/>
</dbReference>
<dbReference type="EMBL" id="HBUF01072440">
    <property type="protein sequence ID" value="CAG6630046.1"/>
    <property type="molecule type" value="Transcribed_RNA"/>
</dbReference>
<sequence length="175" mass="19829">MDKLHGRFSQHSIKLHSQDQCHTFDSFIFFRVTGQSSFRVSTLPEQVVSNGEQSCHVLSVGVAVLLTPSMGYEFEGDEAFDCEQMMKNERVLNGIVDCLKSDDAECGTIVFTKIKELAPEIMQTVCGKCTDAQKAKFKICTNEFIKLRPEDYDIIAKKLDPENKFRGPMEEFLKS</sequence>
<evidence type="ECO:0000313" key="1">
    <source>
        <dbReference type="EMBL" id="CAG6630046.1"/>
    </source>
</evidence>
<dbReference type="InterPro" id="IPR005055">
    <property type="entry name" value="A10/PebIII"/>
</dbReference>
<dbReference type="SUPFAM" id="SSF100910">
    <property type="entry name" value="Chemosensory protein Csp2"/>
    <property type="match status" value="1"/>
</dbReference>
<organism evidence="1">
    <name type="scientific">Cacopsylla melanoneura</name>
    <dbReference type="NCBI Taxonomy" id="428564"/>
    <lineage>
        <taxon>Eukaryota</taxon>
        <taxon>Metazoa</taxon>
        <taxon>Ecdysozoa</taxon>
        <taxon>Arthropoda</taxon>
        <taxon>Hexapoda</taxon>
        <taxon>Insecta</taxon>
        <taxon>Pterygota</taxon>
        <taxon>Neoptera</taxon>
        <taxon>Paraneoptera</taxon>
        <taxon>Hemiptera</taxon>
        <taxon>Sternorrhyncha</taxon>
        <taxon>Psylloidea</taxon>
        <taxon>Psyllidae</taxon>
        <taxon>Psyllinae</taxon>
        <taxon>Cacopsylla</taxon>
    </lineage>
</organism>
<dbReference type="AlphaFoldDB" id="A0A8D8QE12"/>
<dbReference type="InterPro" id="IPR036682">
    <property type="entry name" value="OS_D_A10/PebIII_sf"/>
</dbReference>
<dbReference type="Gene3D" id="1.10.2080.10">
    <property type="entry name" value="Insect odorant-binding protein A10/Ejaculatory bulb-specific protein 3"/>
    <property type="match status" value="1"/>
</dbReference>
<reference evidence="1" key="1">
    <citation type="submission" date="2021-05" db="EMBL/GenBank/DDBJ databases">
        <authorList>
            <person name="Alioto T."/>
            <person name="Alioto T."/>
            <person name="Gomez Garrido J."/>
        </authorList>
    </citation>
    <scope>NUCLEOTIDE SEQUENCE</scope>
</reference>
<name>A0A8D8QE12_9HEMI</name>
<dbReference type="PANTHER" id="PTHR11257:SF12">
    <property type="entry name" value="EJACULATORY BULB-SPECIFIC PROTEIN 3-RELATED"/>
    <property type="match status" value="1"/>
</dbReference>
<accession>A0A8D8QE12</accession>